<gene>
    <name evidence="18" type="ORF">T265_13231</name>
</gene>
<keyword evidence="5" id="KW-1003">Cell membrane</keyword>
<reference evidence="18 19" key="1">
    <citation type="submission" date="2013-11" db="EMBL/GenBank/DDBJ databases">
        <title>Opisthorchis viverrini - life in the bile duct.</title>
        <authorList>
            <person name="Young N.D."/>
            <person name="Nagarajan N."/>
            <person name="Lin S.J."/>
            <person name="Korhonen P.K."/>
            <person name="Jex A.R."/>
            <person name="Hall R.S."/>
            <person name="Safavi-Hemami H."/>
            <person name="Kaewkong W."/>
            <person name="Bertrand D."/>
            <person name="Gao S."/>
            <person name="Seet Q."/>
            <person name="Wongkham S."/>
            <person name="Teh B.T."/>
            <person name="Wongkham C."/>
            <person name="Intapan P.M."/>
            <person name="Maleewong W."/>
            <person name="Yang X."/>
            <person name="Hu M."/>
            <person name="Wang Z."/>
            <person name="Hofmann A."/>
            <person name="Sternberg P.W."/>
            <person name="Tan P."/>
            <person name="Wang J."/>
            <person name="Gasser R.B."/>
        </authorList>
    </citation>
    <scope>NUCLEOTIDE SEQUENCE [LARGE SCALE GENOMIC DNA]</scope>
</reference>
<dbReference type="PROSITE" id="PS51419">
    <property type="entry name" value="RAB"/>
    <property type="match status" value="1"/>
</dbReference>
<feature type="binding site" evidence="16">
    <location>
        <position position="31"/>
    </location>
    <ligand>
        <name>Mg(2+)</name>
        <dbReference type="ChEBI" id="CHEBI:18420"/>
    </ligand>
</feature>
<dbReference type="InterPro" id="IPR006689">
    <property type="entry name" value="Small_GTPase_ARF/SAR"/>
</dbReference>
<keyword evidence="19" id="KW-1185">Reference proteome</keyword>
<protein>
    <recommendedName>
        <fullName evidence="4">ADP-ribosylation factor-like protein 6</fullName>
    </recommendedName>
</protein>
<evidence type="ECO:0000256" key="12">
    <source>
        <dbReference type="ARBA" id="ARBA00023212"/>
    </source>
</evidence>
<evidence type="ECO:0000256" key="5">
    <source>
        <dbReference type="ARBA" id="ARBA00022475"/>
    </source>
</evidence>
<dbReference type="Proteomes" id="UP000054324">
    <property type="component" value="Unassembled WGS sequence"/>
</dbReference>
<keyword evidence="16" id="KW-0460">Magnesium</keyword>
<evidence type="ECO:0000256" key="2">
    <source>
        <dbReference type="ARBA" id="ARBA00004430"/>
    </source>
</evidence>
<dbReference type="InterPro" id="IPR027417">
    <property type="entry name" value="P-loop_NTPase"/>
</dbReference>
<proteinExistence type="inferred from homology"/>
<accession>A0A074ZW58</accession>
<evidence type="ECO:0000256" key="3">
    <source>
        <dbReference type="ARBA" id="ARBA00004522"/>
    </source>
</evidence>
<dbReference type="PRINTS" id="PR00328">
    <property type="entry name" value="SAR1GTPBP"/>
</dbReference>
<evidence type="ECO:0000256" key="11">
    <source>
        <dbReference type="ARBA" id="ARBA00023136"/>
    </source>
</evidence>
<feature type="binding site" evidence="15">
    <location>
        <begin position="130"/>
        <end position="133"/>
    </location>
    <ligand>
        <name>GTP</name>
        <dbReference type="ChEBI" id="CHEBI:37565"/>
    </ligand>
</feature>
<comment type="subcellular location">
    <subcellularLocation>
        <location evidence="3">Cell projection</location>
        <location evidence="3">Cilium membrane</location>
        <topology evidence="3">Peripheral membrane protein</topology>
        <orientation evidence="3">Cytoplasmic side</orientation>
    </subcellularLocation>
    <subcellularLocation>
        <location evidence="2">Cytoplasm</location>
        <location evidence="2">Cytoskeleton</location>
        <location evidence="2">Cilium axoneme</location>
    </subcellularLocation>
    <subcellularLocation>
        <location evidence="1">Cytoplasm</location>
        <location evidence="1">Cytoskeleton</location>
        <location evidence="1">Cilium basal body</location>
    </subcellularLocation>
</comment>
<evidence type="ECO:0000256" key="10">
    <source>
        <dbReference type="ARBA" id="ARBA00023134"/>
    </source>
</evidence>
<dbReference type="PANTHER" id="PTHR11711">
    <property type="entry name" value="ADP RIBOSYLATION FACTOR-RELATED"/>
    <property type="match status" value="1"/>
</dbReference>
<evidence type="ECO:0000256" key="1">
    <source>
        <dbReference type="ARBA" id="ARBA00004120"/>
    </source>
</evidence>
<dbReference type="EMBL" id="KL596666">
    <property type="protein sequence ID" value="KER30122.1"/>
    <property type="molecule type" value="Genomic_DNA"/>
</dbReference>
<keyword evidence="10 15" id="KW-0342">GTP-binding</keyword>
<dbReference type="STRING" id="6198.A0A074ZW58"/>
<feature type="binding site" evidence="15">
    <location>
        <position position="72"/>
    </location>
    <ligand>
        <name>GTP</name>
        <dbReference type="ChEBI" id="CHEBI:37565"/>
    </ligand>
</feature>
<evidence type="ECO:0000256" key="7">
    <source>
        <dbReference type="ARBA" id="ARBA00022707"/>
    </source>
</evidence>
<evidence type="ECO:0000256" key="17">
    <source>
        <dbReference type="RuleBase" id="RU003925"/>
    </source>
</evidence>
<dbReference type="GO" id="GO:0005930">
    <property type="term" value="C:axoneme"/>
    <property type="evidence" value="ECO:0007669"/>
    <property type="project" value="UniProtKB-SubCell"/>
</dbReference>
<dbReference type="FunFam" id="3.40.50.300:FF:000457">
    <property type="entry name" value="ADP-ribosylation factor-like protein 6"/>
    <property type="match status" value="1"/>
</dbReference>
<dbReference type="OrthoDB" id="442317at2759"/>
<feature type="non-terminal residue" evidence="18">
    <location>
        <position position="196"/>
    </location>
</feature>
<dbReference type="GO" id="GO:0030030">
    <property type="term" value="P:cell projection organization"/>
    <property type="evidence" value="ECO:0007669"/>
    <property type="project" value="UniProtKB-KW"/>
</dbReference>
<dbReference type="SMART" id="SM00178">
    <property type="entry name" value="SAR"/>
    <property type="match status" value="1"/>
</dbReference>
<dbReference type="SMART" id="SM00175">
    <property type="entry name" value="RAB"/>
    <property type="match status" value="1"/>
</dbReference>
<dbReference type="SUPFAM" id="SSF52540">
    <property type="entry name" value="P-loop containing nucleoside triphosphate hydrolases"/>
    <property type="match status" value="1"/>
</dbReference>
<keyword evidence="14" id="KW-0449">Lipoprotein</keyword>
<keyword evidence="12" id="KW-0206">Cytoskeleton</keyword>
<dbReference type="Gene3D" id="3.40.50.300">
    <property type="entry name" value="P-loop containing nucleotide triphosphate hydrolases"/>
    <property type="match status" value="1"/>
</dbReference>
<evidence type="ECO:0000256" key="6">
    <source>
        <dbReference type="ARBA" id="ARBA00022490"/>
    </source>
</evidence>
<dbReference type="SMART" id="SM00177">
    <property type="entry name" value="ARF"/>
    <property type="match status" value="1"/>
</dbReference>
<dbReference type="RefSeq" id="XP_009166145.1">
    <property type="nucleotide sequence ID" value="XM_009167881.1"/>
</dbReference>
<sequence length="196" mass="22496">MGLFKFLVRVLGLYRPEMRILIIGLDNSGKTTILNKLKSKENKISHVAPTVGFNVEKIAVGSFIFHCFDMSGQSRYRTMWEHYYQDCDAIIYVIDSADHLRLVVAQDELEQMLQHRSIIKRTIPILFLANKKDLEGSRPESEIAEILELTKIRHKPWNIIACNGHTGEGLKTAIEWLSDQLRQQPVVEKKPGPCHD</sequence>
<dbReference type="GO" id="GO:0003924">
    <property type="term" value="F:GTPase activity"/>
    <property type="evidence" value="ECO:0007669"/>
    <property type="project" value="InterPro"/>
</dbReference>
<dbReference type="AlphaFoldDB" id="A0A074ZW58"/>
<evidence type="ECO:0000256" key="13">
    <source>
        <dbReference type="ARBA" id="ARBA00023273"/>
    </source>
</evidence>
<dbReference type="KEGG" id="ovi:T265_13231"/>
<feature type="binding site" evidence="15">
    <location>
        <begin position="24"/>
        <end position="31"/>
    </location>
    <ligand>
        <name>GTP</name>
        <dbReference type="ChEBI" id="CHEBI:37565"/>
    </ligand>
</feature>
<evidence type="ECO:0000256" key="16">
    <source>
        <dbReference type="PIRSR" id="PIRSR606689-2"/>
    </source>
</evidence>
<dbReference type="CTD" id="20327398"/>
<dbReference type="InterPro" id="IPR024156">
    <property type="entry name" value="Small_GTPase_ARF"/>
</dbReference>
<evidence type="ECO:0000256" key="15">
    <source>
        <dbReference type="PIRSR" id="PIRSR606689-1"/>
    </source>
</evidence>
<evidence type="ECO:0000313" key="19">
    <source>
        <dbReference type="Proteomes" id="UP000054324"/>
    </source>
</evidence>
<evidence type="ECO:0000256" key="9">
    <source>
        <dbReference type="ARBA" id="ARBA00022794"/>
    </source>
</evidence>
<dbReference type="GO" id="GO:0060170">
    <property type="term" value="C:ciliary membrane"/>
    <property type="evidence" value="ECO:0007669"/>
    <property type="project" value="UniProtKB-SubCell"/>
</dbReference>
<evidence type="ECO:0000256" key="4">
    <source>
        <dbReference type="ARBA" id="ARBA00019766"/>
    </source>
</evidence>
<evidence type="ECO:0000256" key="14">
    <source>
        <dbReference type="ARBA" id="ARBA00023288"/>
    </source>
</evidence>
<evidence type="ECO:0000313" key="18">
    <source>
        <dbReference type="EMBL" id="KER30122.1"/>
    </source>
</evidence>
<dbReference type="InterPro" id="IPR005225">
    <property type="entry name" value="Small_GTP-bd"/>
</dbReference>
<keyword evidence="8 15" id="KW-0547">Nucleotide-binding</keyword>
<organism evidence="18 19">
    <name type="scientific">Opisthorchis viverrini</name>
    <name type="common">Southeast Asian liver fluke</name>
    <dbReference type="NCBI Taxonomy" id="6198"/>
    <lineage>
        <taxon>Eukaryota</taxon>
        <taxon>Metazoa</taxon>
        <taxon>Spiralia</taxon>
        <taxon>Lophotrochozoa</taxon>
        <taxon>Platyhelminthes</taxon>
        <taxon>Trematoda</taxon>
        <taxon>Digenea</taxon>
        <taxon>Opisthorchiida</taxon>
        <taxon>Opisthorchiata</taxon>
        <taxon>Opisthorchiidae</taxon>
        <taxon>Opisthorchis</taxon>
    </lineage>
</organism>
<dbReference type="NCBIfam" id="TIGR00231">
    <property type="entry name" value="small_GTP"/>
    <property type="match status" value="1"/>
</dbReference>
<dbReference type="Pfam" id="PF00025">
    <property type="entry name" value="Arf"/>
    <property type="match status" value="1"/>
</dbReference>
<keyword evidence="13" id="KW-0966">Cell projection</keyword>
<keyword evidence="9" id="KW-0970">Cilium biogenesis/degradation</keyword>
<comment type="similarity">
    <text evidence="17">Belongs to the small GTPase superfamily. Arf family.</text>
</comment>
<dbReference type="GeneID" id="20327398"/>
<dbReference type="GO" id="GO:0005525">
    <property type="term" value="F:GTP binding"/>
    <property type="evidence" value="ECO:0007669"/>
    <property type="project" value="UniProtKB-KW"/>
</dbReference>
<keyword evidence="16" id="KW-0479">Metal-binding</keyword>
<feature type="binding site" evidence="16">
    <location>
        <position position="50"/>
    </location>
    <ligand>
        <name>Mg(2+)</name>
        <dbReference type="ChEBI" id="CHEBI:18420"/>
    </ligand>
</feature>
<keyword evidence="7" id="KW-0519">Myristate</keyword>
<dbReference type="PROSITE" id="PS51417">
    <property type="entry name" value="ARF"/>
    <property type="match status" value="1"/>
</dbReference>
<evidence type="ECO:0000256" key="8">
    <source>
        <dbReference type="ARBA" id="ARBA00022741"/>
    </source>
</evidence>
<dbReference type="GO" id="GO:0046872">
    <property type="term" value="F:metal ion binding"/>
    <property type="evidence" value="ECO:0007669"/>
    <property type="project" value="UniProtKB-KW"/>
</dbReference>
<keyword evidence="11" id="KW-0472">Membrane</keyword>
<name>A0A074ZW58_OPIVI</name>
<keyword evidence="6" id="KW-0963">Cytoplasm</keyword>